<keyword evidence="15" id="KW-1185">Reference proteome</keyword>
<name>L1I7I4_GUITC</name>
<keyword evidence="7 10" id="KW-0496">Mitochondrion</keyword>
<evidence type="ECO:0000313" key="15">
    <source>
        <dbReference type="Proteomes" id="UP000011087"/>
    </source>
</evidence>
<reference evidence="15" key="2">
    <citation type="submission" date="2012-11" db="EMBL/GenBank/DDBJ databases">
        <authorList>
            <person name="Kuo A."/>
            <person name="Curtis B.A."/>
            <person name="Tanifuji G."/>
            <person name="Burki F."/>
            <person name="Gruber A."/>
            <person name="Irimia M."/>
            <person name="Maruyama S."/>
            <person name="Arias M.C."/>
            <person name="Ball S.G."/>
            <person name="Gile G.H."/>
            <person name="Hirakawa Y."/>
            <person name="Hopkins J.F."/>
            <person name="Rensing S.A."/>
            <person name="Schmutz J."/>
            <person name="Symeonidi A."/>
            <person name="Elias M."/>
            <person name="Eveleigh R.J."/>
            <person name="Herman E.K."/>
            <person name="Klute M.J."/>
            <person name="Nakayama T."/>
            <person name="Obornik M."/>
            <person name="Reyes-Prieto A."/>
            <person name="Armbrust E.V."/>
            <person name="Aves S.J."/>
            <person name="Beiko R.G."/>
            <person name="Coutinho P."/>
            <person name="Dacks J.B."/>
            <person name="Durnford D.G."/>
            <person name="Fast N.M."/>
            <person name="Green B.R."/>
            <person name="Grisdale C."/>
            <person name="Hempe F."/>
            <person name="Henrissat B."/>
            <person name="Hoppner M.P."/>
            <person name="Ishida K.-I."/>
            <person name="Kim E."/>
            <person name="Koreny L."/>
            <person name="Kroth P.G."/>
            <person name="Liu Y."/>
            <person name="Malik S.-B."/>
            <person name="Maier U.G."/>
            <person name="McRose D."/>
            <person name="Mock T."/>
            <person name="Neilson J.A."/>
            <person name="Onodera N.T."/>
            <person name="Poole A.M."/>
            <person name="Pritham E.J."/>
            <person name="Richards T.A."/>
            <person name="Rocap G."/>
            <person name="Roy S.W."/>
            <person name="Sarai C."/>
            <person name="Schaack S."/>
            <person name="Shirato S."/>
            <person name="Slamovits C.H."/>
            <person name="Spencer D.F."/>
            <person name="Suzuki S."/>
            <person name="Worden A.Z."/>
            <person name="Zauner S."/>
            <person name="Barry K."/>
            <person name="Bell C."/>
            <person name="Bharti A.K."/>
            <person name="Crow J.A."/>
            <person name="Grimwood J."/>
            <person name="Kramer R."/>
            <person name="Lindquist E."/>
            <person name="Lucas S."/>
            <person name="Salamov A."/>
            <person name="McFadden G.I."/>
            <person name="Lane C.E."/>
            <person name="Keeling P.J."/>
            <person name="Gray M.W."/>
            <person name="Grigoriev I.V."/>
            <person name="Archibald J.M."/>
        </authorList>
    </citation>
    <scope>NUCLEOTIDE SEQUENCE</scope>
    <source>
        <strain evidence="15">CCMP2712</strain>
    </source>
</reference>
<protein>
    <recommendedName>
        <fullName evidence="10">Cytochrome b-c1 complex subunit 6</fullName>
    </recommendedName>
</protein>
<comment type="function">
    <text evidence="10">Component of the ubiquinol-cytochrome c oxidoreductase, a multisubunit transmembrane complex that is part of the mitochondrial electron transport chain which drives oxidative phosphorylation.</text>
</comment>
<keyword evidence="3 10" id="KW-0813">Transport</keyword>
<dbReference type="SUPFAM" id="SSF81531">
    <property type="entry name" value="Non-heme 11 kDa protein of cytochrome bc1 complex (Ubiquinol-cytochrome c reductase)"/>
    <property type="match status" value="1"/>
</dbReference>
<dbReference type="PIRSF" id="PIRSF000019">
    <property type="entry name" value="Bc1_11K"/>
    <property type="match status" value="1"/>
</dbReference>
<dbReference type="Gene3D" id="1.10.287.20">
    <property type="entry name" value="Ubiquinol-cytochrome C reductase hinge domain"/>
    <property type="match status" value="1"/>
</dbReference>
<dbReference type="STRING" id="905079.L1I7I4"/>
<feature type="disulfide bond" evidence="11">
    <location>
        <begin position="29"/>
        <end position="50"/>
    </location>
</feature>
<evidence type="ECO:0000313" key="13">
    <source>
        <dbReference type="EMBL" id="EKX31795.1"/>
    </source>
</evidence>
<dbReference type="eggNOG" id="KOG4763">
    <property type="taxonomic scope" value="Eukaryota"/>
</dbReference>
<dbReference type="AlphaFoldDB" id="L1I7I4"/>
<dbReference type="OMA" id="ACDGQYF"/>
<dbReference type="Pfam" id="PF02320">
    <property type="entry name" value="UCR_hinge"/>
    <property type="match status" value="1"/>
</dbReference>
<dbReference type="Proteomes" id="UP000011087">
    <property type="component" value="Unassembled WGS sequence"/>
</dbReference>
<evidence type="ECO:0000256" key="1">
    <source>
        <dbReference type="ARBA" id="ARBA00004137"/>
    </source>
</evidence>
<comment type="similarity">
    <text evidence="2 10">Belongs to the UQCRH/QCR6 family.</text>
</comment>
<evidence type="ECO:0000259" key="12">
    <source>
        <dbReference type="Pfam" id="PF02320"/>
    </source>
</evidence>
<dbReference type="KEGG" id="gtt:GUITHDRAFT_91152"/>
<dbReference type="FunFam" id="1.10.287.20:FF:000001">
    <property type="entry name" value="Cytochrome b-c1 complex subunit 6"/>
    <property type="match status" value="1"/>
</dbReference>
<sequence>MSDPVDPRPAIEESCKGHCQKYLKELEACTERVNKIIAEAKPGDEVQAHCTGQYFDFWHCIDHCAAPKLFAKLK</sequence>
<accession>L1I7I4</accession>
<dbReference type="PANTHER" id="PTHR15336">
    <property type="entry name" value="UBIQUINOL-CYTOCHROME C REDUCTASE COMPLEX 7.8 KDA PROTEIN"/>
    <property type="match status" value="1"/>
</dbReference>
<dbReference type="InterPro" id="IPR023184">
    <property type="entry name" value="Ubol_cytC_Rdtase_hinge_dom"/>
</dbReference>
<feature type="disulfide bond" evidence="11">
    <location>
        <begin position="15"/>
        <end position="64"/>
    </location>
</feature>
<dbReference type="RefSeq" id="XP_005818775.1">
    <property type="nucleotide sequence ID" value="XM_005818718.1"/>
</dbReference>
<evidence type="ECO:0000256" key="7">
    <source>
        <dbReference type="ARBA" id="ARBA00023128"/>
    </source>
</evidence>
<dbReference type="InterPro" id="IPR036811">
    <property type="entry name" value="Ubol_cytC_Rdtase_hinge_dom_sf"/>
</dbReference>
<evidence type="ECO:0000256" key="4">
    <source>
        <dbReference type="ARBA" id="ARBA00022660"/>
    </source>
</evidence>
<dbReference type="PaxDb" id="55529-EKX31795"/>
<gene>
    <name evidence="13" type="ORF">GUITHDRAFT_91152</name>
</gene>
<evidence type="ECO:0000256" key="6">
    <source>
        <dbReference type="ARBA" id="ARBA00022982"/>
    </source>
</evidence>
<reference evidence="13 15" key="1">
    <citation type="journal article" date="2012" name="Nature">
        <title>Algal genomes reveal evolutionary mosaicism and the fate of nucleomorphs.</title>
        <authorList>
            <consortium name="DOE Joint Genome Institute"/>
            <person name="Curtis B.A."/>
            <person name="Tanifuji G."/>
            <person name="Burki F."/>
            <person name="Gruber A."/>
            <person name="Irimia M."/>
            <person name="Maruyama S."/>
            <person name="Arias M.C."/>
            <person name="Ball S.G."/>
            <person name="Gile G.H."/>
            <person name="Hirakawa Y."/>
            <person name="Hopkins J.F."/>
            <person name="Kuo A."/>
            <person name="Rensing S.A."/>
            <person name="Schmutz J."/>
            <person name="Symeonidi A."/>
            <person name="Elias M."/>
            <person name="Eveleigh R.J."/>
            <person name="Herman E.K."/>
            <person name="Klute M.J."/>
            <person name="Nakayama T."/>
            <person name="Obornik M."/>
            <person name="Reyes-Prieto A."/>
            <person name="Armbrust E.V."/>
            <person name="Aves S.J."/>
            <person name="Beiko R.G."/>
            <person name="Coutinho P."/>
            <person name="Dacks J.B."/>
            <person name="Durnford D.G."/>
            <person name="Fast N.M."/>
            <person name="Green B.R."/>
            <person name="Grisdale C.J."/>
            <person name="Hempel F."/>
            <person name="Henrissat B."/>
            <person name="Hoppner M.P."/>
            <person name="Ishida K."/>
            <person name="Kim E."/>
            <person name="Koreny L."/>
            <person name="Kroth P.G."/>
            <person name="Liu Y."/>
            <person name="Malik S.B."/>
            <person name="Maier U.G."/>
            <person name="McRose D."/>
            <person name="Mock T."/>
            <person name="Neilson J.A."/>
            <person name="Onodera N.T."/>
            <person name="Poole A.M."/>
            <person name="Pritham E.J."/>
            <person name="Richards T.A."/>
            <person name="Rocap G."/>
            <person name="Roy S.W."/>
            <person name="Sarai C."/>
            <person name="Schaack S."/>
            <person name="Shirato S."/>
            <person name="Slamovits C.H."/>
            <person name="Spencer D.F."/>
            <person name="Suzuki S."/>
            <person name="Worden A.Z."/>
            <person name="Zauner S."/>
            <person name="Barry K."/>
            <person name="Bell C."/>
            <person name="Bharti A.K."/>
            <person name="Crow J.A."/>
            <person name="Grimwood J."/>
            <person name="Kramer R."/>
            <person name="Lindquist E."/>
            <person name="Lucas S."/>
            <person name="Salamov A."/>
            <person name="McFadden G.I."/>
            <person name="Lane C.E."/>
            <person name="Keeling P.J."/>
            <person name="Gray M.W."/>
            <person name="Grigoriev I.V."/>
            <person name="Archibald J.M."/>
        </authorList>
    </citation>
    <scope>NUCLEOTIDE SEQUENCE</scope>
    <source>
        <strain evidence="13 15">CCMP2712</strain>
    </source>
</reference>
<dbReference type="GO" id="GO:0005743">
    <property type="term" value="C:mitochondrial inner membrane"/>
    <property type="evidence" value="ECO:0007669"/>
    <property type="project" value="UniProtKB-SubCell"/>
</dbReference>
<keyword evidence="9 11" id="KW-1015">Disulfide bond</keyword>
<dbReference type="EMBL" id="JH993236">
    <property type="protein sequence ID" value="EKX31795.1"/>
    <property type="molecule type" value="Genomic_DNA"/>
</dbReference>
<dbReference type="HOGENOM" id="CLU_115913_2_1_1"/>
<dbReference type="PANTHER" id="PTHR15336:SF0">
    <property type="entry name" value="CYTOCHROME B-C1 COMPLEX SUBUNIT 6, MITOCHONDRIAL"/>
    <property type="match status" value="1"/>
</dbReference>
<evidence type="ECO:0000256" key="5">
    <source>
        <dbReference type="ARBA" id="ARBA00022792"/>
    </source>
</evidence>
<evidence type="ECO:0000313" key="14">
    <source>
        <dbReference type="EnsemblProtists" id="EKX31795"/>
    </source>
</evidence>
<dbReference type="EnsemblProtists" id="EKX31795">
    <property type="protein sequence ID" value="EKX31795"/>
    <property type="gene ID" value="GUITHDRAFT_91152"/>
</dbReference>
<keyword evidence="6 10" id="KW-0249">Electron transport</keyword>
<dbReference type="InterPro" id="IPR003422">
    <property type="entry name" value="Cyt_b-c1_6"/>
</dbReference>
<keyword evidence="5 10" id="KW-0999">Mitochondrion inner membrane</keyword>
<reference evidence="14" key="3">
    <citation type="submission" date="2015-06" db="UniProtKB">
        <authorList>
            <consortium name="EnsemblProtists"/>
        </authorList>
    </citation>
    <scope>IDENTIFICATION</scope>
</reference>
<dbReference type="GO" id="GO:0006122">
    <property type="term" value="P:mitochondrial electron transport, ubiquinol to cytochrome c"/>
    <property type="evidence" value="ECO:0007669"/>
    <property type="project" value="InterPro"/>
</dbReference>
<keyword evidence="8 10" id="KW-0472">Membrane</keyword>
<organism evidence="13">
    <name type="scientific">Guillardia theta (strain CCMP2712)</name>
    <name type="common">Cryptophyte</name>
    <dbReference type="NCBI Taxonomy" id="905079"/>
    <lineage>
        <taxon>Eukaryota</taxon>
        <taxon>Cryptophyceae</taxon>
        <taxon>Pyrenomonadales</taxon>
        <taxon>Geminigeraceae</taxon>
        <taxon>Guillardia</taxon>
    </lineage>
</organism>
<evidence type="ECO:0000256" key="11">
    <source>
        <dbReference type="PIRSR" id="PIRSR000019-1"/>
    </source>
</evidence>
<evidence type="ECO:0000256" key="3">
    <source>
        <dbReference type="ARBA" id="ARBA00022448"/>
    </source>
</evidence>
<evidence type="ECO:0000256" key="8">
    <source>
        <dbReference type="ARBA" id="ARBA00023136"/>
    </source>
</evidence>
<evidence type="ECO:0000256" key="10">
    <source>
        <dbReference type="PIRNR" id="PIRNR000019"/>
    </source>
</evidence>
<keyword evidence="4 10" id="KW-0679">Respiratory chain</keyword>
<feature type="domain" description="Ubiquinol-cytochrome C reductase hinge" evidence="12">
    <location>
        <begin position="6"/>
        <end position="74"/>
    </location>
</feature>
<dbReference type="GeneID" id="17288516"/>
<proteinExistence type="inferred from homology"/>
<comment type="subcellular location">
    <subcellularLocation>
        <location evidence="1">Mitochondrion inner membrane</location>
        <topology evidence="1">Peripheral membrane protein</topology>
        <orientation evidence="1">Intermembrane side</orientation>
    </subcellularLocation>
</comment>
<dbReference type="OrthoDB" id="405848at2759"/>
<evidence type="ECO:0000256" key="2">
    <source>
        <dbReference type="ARBA" id="ARBA00006498"/>
    </source>
</evidence>
<evidence type="ECO:0000256" key="9">
    <source>
        <dbReference type="ARBA" id="ARBA00023157"/>
    </source>
</evidence>